<proteinExistence type="predicted"/>
<accession>A0AAE0E0T6</accession>
<dbReference type="Proteomes" id="UP001281410">
    <property type="component" value="Unassembled WGS sequence"/>
</dbReference>
<dbReference type="GO" id="GO:0003676">
    <property type="term" value="F:nucleic acid binding"/>
    <property type="evidence" value="ECO:0007669"/>
    <property type="project" value="InterPro"/>
</dbReference>
<dbReference type="GO" id="GO:0004523">
    <property type="term" value="F:RNA-DNA hybrid ribonuclease activity"/>
    <property type="evidence" value="ECO:0007669"/>
    <property type="project" value="InterPro"/>
</dbReference>
<keyword evidence="3" id="KW-1185">Reference proteome</keyword>
<dbReference type="InterPro" id="IPR052929">
    <property type="entry name" value="RNase_H-like_EbsB-rel"/>
</dbReference>
<dbReference type="InterPro" id="IPR002156">
    <property type="entry name" value="RNaseH_domain"/>
</dbReference>
<feature type="domain" description="RNase H type-1" evidence="1">
    <location>
        <begin position="71"/>
        <end position="143"/>
    </location>
</feature>
<organism evidence="2 3">
    <name type="scientific">Dipteronia sinensis</name>
    <dbReference type="NCBI Taxonomy" id="43782"/>
    <lineage>
        <taxon>Eukaryota</taxon>
        <taxon>Viridiplantae</taxon>
        <taxon>Streptophyta</taxon>
        <taxon>Embryophyta</taxon>
        <taxon>Tracheophyta</taxon>
        <taxon>Spermatophyta</taxon>
        <taxon>Magnoliopsida</taxon>
        <taxon>eudicotyledons</taxon>
        <taxon>Gunneridae</taxon>
        <taxon>Pentapetalae</taxon>
        <taxon>rosids</taxon>
        <taxon>malvids</taxon>
        <taxon>Sapindales</taxon>
        <taxon>Sapindaceae</taxon>
        <taxon>Hippocastanoideae</taxon>
        <taxon>Acereae</taxon>
        <taxon>Dipteronia</taxon>
    </lineage>
</organism>
<evidence type="ECO:0000313" key="3">
    <source>
        <dbReference type="Proteomes" id="UP001281410"/>
    </source>
</evidence>
<reference evidence="2" key="1">
    <citation type="journal article" date="2023" name="Plant J.">
        <title>Genome sequences and population genomics provide insights into the demographic history, inbreeding, and mutation load of two 'living fossil' tree species of Dipteronia.</title>
        <authorList>
            <person name="Feng Y."/>
            <person name="Comes H.P."/>
            <person name="Chen J."/>
            <person name="Zhu S."/>
            <person name="Lu R."/>
            <person name="Zhang X."/>
            <person name="Li P."/>
            <person name="Qiu J."/>
            <person name="Olsen K.M."/>
            <person name="Qiu Y."/>
        </authorList>
    </citation>
    <scope>NUCLEOTIDE SEQUENCE</scope>
    <source>
        <strain evidence="2">NBL</strain>
    </source>
</reference>
<dbReference type="EMBL" id="JANJYJ010000007">
    <property type="protein sequence ID" value="KAK3198657.1"/>
    <property type="molecule type" value="Genomic_DNA"/>
</dbReference>
<gene>
    <name evidence="2" type="ORF">Dsin_022072</name>
</gene>
<evidence type="ECO:0000259" key="1">
    <source>
        <dbReference type="Pfam" id="PF13456"/>
    </source>
</evidence>
<name>A0AAE0E0T6_9ROSI</name>
<sequence>MVKGVRWRVGDGKSILVYNDYWLPKAPCVKVCSPRCLPDGVIVANLFKRQGKWCEEVAGLGGPLLGCYKMNVDAALAKEKSGAGLVCRNDNRVVIGATALVFDYMVSVEVAEARTVLEGLLLTVNNGWMTLCIKSDAFGVVNWCT</sequence>
<protein>
    <recommendedName>
        <fullName evidence="1">RNase H type-1 domain-containing protein</fullName>
    </recommendedName>
</protein>
<dbReference type="PANTHER" id="PTHR47074">
    <property type="entry name" value="BNAC02G40300D PROTEIN"/>
    <property type="match status" value="1"/>
</dbReference>
<dbReference type="PANTHER" id="PTHR47074:SF11">
    <property type="entry name" value="REVERSE TRANSCRIPTASE-LIKE PROTEIN"/>
    <property type="match status" value="1"/>
</dbReference>
<dbReference type="Pfam" id="PF13456">
    <property type="entry name" value="RVT_3"/>
    <property type="match status" value="1"/>
</dbReference>
<evidence type="ECO:0000313" key="2">
    <source>
        <dbReference type="EMBL" id="KAK3198657.1"/>
    </source>
</evidence>
<dbReference type="AlphaFoldDB" id="A0AAE0E0T6"/>
<comment type="caution">
    <text evidence="2">The sequence shown here is derived from an EMBL/GenBank/DDBJ whole genome shotgun (WGS) entry which is preliminary data.</text>
</comment>